<evidence type="ECO:0000313" key="2">
    <source>
        <dbReference type="Proteomes" id="UP000712600"/>
    </source>
</evidence>
<gene>
    <name evidence="1" type="ORF">F2Q69_00022967</name>
</gene>
<reference evidence="1" key="1">
    <citation type="submission" date="2019-12" db="EMBL/GenBank/DDBJ databases">
        <title>Genome sequencing and annotation of Brassica cretica.</title>
        <authorList>
            <person name="Studholme D.J."/>
            <person name="Sarris P."/>
        </authorList>
    </citation>
    <scope>NUCLEOTIDE SEQUENCE</scope>
    <source>
        <strain evidence="1">PFS-109/04</strain>
        <tissue evidence="1">Leaf</tissue>
    </source>
</reference>
<comment type="caution">
    <text evidence="1">The sequence shown here is derived from an EMBL/GenBank/DDBJ whole genome shotgun (WGS) entry which is preliminary data.</text>
</comment>
<sequence length="88" mass="9862">MHQLNNNIQQIMKLFLELNTNAEWMMYVAAALVLLVLELDSNRDDLAKLHESLAKCALFAVGNIFYLSSSKVASLHENLAAQNGHVLH</sequence>
<dbReference type="EMBL" id="QGKX02001290">
    <property type="protein sequence ID" value="KAF3539885.1"/>
    <property type="molecule type" value="Genomic_DNA"/>
</dbReference>
<proteinExistence type="predicted"/>
<dbReference type="AlphaFoldDB" id="A0A8S9Q806"/>
<evidence type="ECO:0000313" key="1">
    <source>
        <dbReference type="EMBL" id="KAF3539885.1"/>
    </source>
</evidence>
<organism evidence="1 2">
    <name type="scientific">Brassica cretica</name>
    <name type="common">Mustard</name>
    <dbReference type="NCBI Taxonomy" id="69181"/>
    <lineage>
        <taxon>Eukaryota</taxon>
        <taxon>Viridiplantae</taxon>
        <taxon>Streptophyta</taxon>
        <taxon>Embryophyta</taxon>
        <taxon>Tracheophyta</taxon>
        <taxon>Spermatophyta</taxon>
        <taxon>Magnoliopsida</taxon>
        <taxon>eudicotyledons</taxon>
        <taxon>Gunneridae</taxon>
        <taxon>Pentapetalae</taxon>
        <taxon>rosids</taxon>
        <taxon>malvids</taxon>
        <taxon>Brassicales</taxon>
        <taxon>Brassicaceae</taxon>
        <taxon>Brassiceae</taxon>
        <taxon>Brassica</taxon>
    </lineage>
</organism>
<protein>
    <submittedName>
        <fullName evidence="1">Uncharacterized protein</fullName>
    </submittedName>
</protein>
<dbReference type="Proteomes" id="UP000712600">
    <property type="component" value="Unassembled WGS sequence"/>
</dbReference>
<accession>A0A8S9Q806</accession>
<name>A0A8S9Q806_BRACR</name>